<dbReference type="Proteomes" id="UP000887563">
    <property type="component" value="Unplaced"/>
</dbReference>
<dbReference type="WBParaSite" id="Minc3s01405g23545">
    <property type="protein sequence ID" value="Minc3s01405g23545"/>
    <property type="gene ID" value="Minc3s01405g23545"/>
</dbReference>
<keyword evidence="1" id="KW-1185">Reference proteome</keyword>
<accession>A0A914MFK2</accession>
<protein>
    <submittedName>
        <fullName evidence="2">MULE transposase domain-containing protein</fullName>
    </submittedName>
</protein>
<organism evidence="1 2">
    <name type="scientific">Meloidogyne incognita</name>
    <name type="common">Southern root-knot nematode worm</name>
    <name type="synonym">Oxyuris incognita</name>
    <dbReference type="NCBI Taxonomy" id="6306"/>
    <lineage>
        <taxon>Eukaryota</taxon>
        <taxon>Metazoa</taxon>
        <taxon>Ecdysozoa</taxon>
        <taxon>Nematoda</taxon>
        <taxon>Chromadorea</taxon>
        <taxon>Rhabditida</taxon>
        <taxon>Tylenchina</taxon>
        <taxon>Tylenchomorpha</taxon>
        <taxon>Tylenchoidea</taxon>
        <taxon>Meloidogynidae</taxon>
        <taxon>Meloidogyninae</taxon>
        <taxon>Meloidogyne</taxon>
        <taxon>Meloidogyne incognita group</taxon>
    </lineage>
</organism>
<evidence type="ECO:0000313" key="2">
    <source>
        <dbReference type="WBParaSite" id="Minc3s01405g23545"/>
    </source>
</evidence>
<reference evidence="2" key="1">
    <citation type="submission" date="2022-11" db="UniProtKB">
        <authorList>
            <consortium name="WormBaseParasite"/>
        </authorList>
    </citation>
    <scope>IDENTIFICATION</scope>
</reference>
<dbReference type="AlphaFoldDB" id="A0A914MFK2"/>
<evidence type="ECO:0000313" key="1">
    <source>
        <dbReference type="Proteomes" id="UP000887563"/>
    </source>
</evidence>
<sequence length="141" mass="16049">MSDFECAPLRAIEQVFPAASKSGCMFHMGQSLFRKWRRAGMEAFYADPLVGELSRKTFRNILALALIPIEEVRHAFQLVVQHAPNGLQAFLAYFAQNYIGLTRRQQEEGANAFLPENHVQPPQDLSTEFGFSSLFVFYVFI</sequence>
<name>A0A914MFK2_MELIC</name>
<proteinExistence type="predicted"/>